<dbReference type="Pfam" id="PF14223">
    <property type="entry name" value="Retrotran_gag_2"/>
    <property type="match status" value="1"/>
</dbReference>
<protein>
    <recommendedName>
        <fullName evidence="3">UBN2 domain-containing protein</fullName>
    </recommendedName>
</protein>
<proteinExistence type="predicted"/>
<sequence length="112" mass="12714">MEKEAEGNDAAAKKKDQKALTLIHQSLDEKMFKKVASSTTSKQAWDVIQASFQGVDKVKKVRLKTLRGEFESLHKTDSESVLDYISRVLVVTNQMKRYGEDVKDERIVGKIL</sequence>
<evidence type="ECO:0000313" key="1">
    <source>
        <dbReference type="EMBL" id="KZV24141.1"/>
    </source>
</evidence>
<gene>
    <name evidence="1" type="ORF">F511_18547</name>
</gene>
<dbReference type="PANTHER" id="PTHR35317">
    <property type="entry name" value="OS04G0629600 PROTEIN"/>
    <property type="match status" value="1"/>
</dbReference>
<organism evidence="1 2">
    <name type="scientific">Dorcoceras hygrometricum</name>
    <dbReference type="NCBI Taxonomy" id="472368"/>
    <lineage>
        <taxon>Eukaryota</taxon>
        <taxon>Viridiplantae</taxon>
        <taxon>Streptophyta</taxon>
        <taxon>Embryophyta</taxon>
        <taxon>Tracheophyta</taxon>
        <taxon>Spermatophyta</taxon>
        <taxon>Magnoliopsida</taxon>
        <taxon>eudicotyledons</taxon>
        <taxon>Gunneridae</taxon>
        <taxon>Pentapetalae</taxon>
        <taxon>asterids</taxon>
        <taxon>lamiids</taxon>
        <taxon>Lamiales</taxon>
        <taxon>Gesneriaceae</taxon>
        <taxon>Didymocarpoideae</taxon>
        <taxon>Trichosporeae</taxon>
        <taxon>Loxocarpinae</taxon>
        <taxon>Dorcoceras</taxon>
    </lineage>
</organism>
<accession>A0A2Z7AQE2</accession>
<name>A0A2Z7AQE2_9LAMI</name>
<dbReference type="OrthoDB" id="1936115at2759"/>
<dbReference type="EMBL" id="KV012876">
    <property type="protein sequence ID" value="KZV24141.1"/>
    <property type="molecule type" value="Genomic_DNA"/>
</dbReference>
<reference evidence="1 2" key="1">
    <citation type="journal article" date="2015" name="Proc. Natl. Acad. Sci. U.S.A.">
        <title>The resurrection genome of Boea hygrometrica: A blueprint for survival of dehydration.</title>
        <authorList>
            <person name="Xiao L."/>
            <person name="Yang G."/>
            <person name="Zhang L."/>
            <person name="Yang X."/>
            <person name="Zhao S."/>
            <person name="Ji Z."/>
            <person name="Zhou Q."/>
            <person name="Hu M."/>
            <person name="Wang Y."/>
            <person name="Chen M."/>
            <person name="Xu Y."/>
            <person name="Jin H."/>
            <person name="Xiao X."/>
            <person name="Hu G."/>
            <person name="Bao F."/>
            <person name="Hu Y."/>
            <person name="Wan P."/>
            <person name="Li L."/>
            <person name="Deng X."/>
            <person name="Kuang T."/>
            <person name="Xiang C."/>
            <person name="Zhu J.K."/>
            <person name="Oliver M.J."/>
            <person name="He Y."/>
        </authorList>
    </citation>
    <scope>NUCLEOTIDE SEQUENCE [LARGE SCALE GENOMIC DNA]</scope>
    <source>
        <strain evidence="2">cv. XS01</strain>
    </source>
</reference>
<evidence type="ECO:0008006" key="3">
    <source>
        <dbReference type="Google" id="ProtNLM"/>
    </source>
</evidence>
<dbReference type="PANTHER" id="PTHR35317:SF28">
    <property type="entry name" value="ZINC FINGER, CCHC-TYPE, RIBONUCLEASE H-LIKE DOMAIN, GAG-PRE-INTEGRASE DOMAIN PROTEIN-RELATED"/>
    <property type="match status" value="1"/>
</dbReference>
<dbReference type="AlphaFoldDB" id="A0A2Z7AQE2"/>
<dbReference type="Proteomes" id="UP000250235">
    <property type="component" value="Unassembled WGS sequence"/>
</dbReference>
<evidence type="ECO:0000313" key="2">
    <source>
        <dbReference type="Proteomes" id="UP000250235"/>
    </source>
</evidence>
<keyword evidence="2" id="KW-1185">Reference proteome</keyword>